<feature type="compositionally biased region" description="Polar residues" evidence="5">
    <location>
        <begin position="512"/>
        <end position="530"/>
    </location>
</feature>
<keyword evidence="4" id="KW-0539">Nucleus</keyword>
<gene>
    <name evidence="6" type="ORF">MKZ38_001511</name>
</gene>
<dbReference type="GO" id="GO:0003713">
    <property type="term" value="F:transcription coactivator activity"/>
    <property type="evidence" value="ECO:0007669"/>
    <property type="project" value="TreeGrafter"/>
</dbReference>
<feature type="region of interest" description="Disordered" evidence="5">
    <location>
        <begin position="163"/>
        <end position="182"/>
    </location>
</feature>
<proteinExistence type="predicted"/>
<feature type="compositionally biased region" description="Pro residues" evidence="5">
    <location>
        <begin position="825"/>
        <end position="852"/>
    </location>
</feature>
<evidence type="ECO:0000256" key="1">
    <source>
        <dbReference type="ARBA" id="ARBA00004123"/>
    </source>
</evidence>
<evidence type="ECO:0000256" key="5">
    <source>
        <dbReference type="SAM" id="MobiDB-lite"/>
    </source>
</evidence>
<sequence>MPDIDPAALSRPSISVTTPVLLSKSLSGAGGSAQKPQAKAGPVLPPRVDLEPIYAKLKSLIPKEQWSDYKTAVNKFLQGKLNQAEYSSIVDPILESRTAEKDKNHLHNQLLSALYLNLTREPPSEPGTAPWVTQNDKPLTALGPKAPANDTHEARFKADVMQLPSRDRRRLKDTNQNDYDPTYDLEAVFSTSTRRKAPKQHVDASAAAGGSDLNKMNLDLEIRKKYQQPLSLESGEFPTRESIEQRMLPLCYEHELASGHQSEAANLVTVGAETYIREVLSSIFAITHVNGPGDSGTAGFGVGTDWVQTRKYCKQLQLEEEQWHAGEITRDKAGLLPVEAKAAYERKQLTMGDVQLALEVNSCGIQNFPAVSMGVATAYRDGELEHYEDYTTIDPETKEITRALNPTRPTNGPSANKAMNGSLPTAMDVDEEPIGWEGGDDNTITNLHDEESGEVTSFNGHTSGDTQAPSRTASSDVGTDTVVLPVPCDEIDLVSAQTRSRQSPDGTDFGSGHNSPGSTYESEHSLTPSVVNEEPVNQRSGLLEFLDEHPVPNHVSFGAEAREDATPLPNTTPWNVDASSIGERRTMPQSTADKPPLPTQFLSPSGPVPAAQQANSEPFSGVVVPQPKFSQEWLDSHEPLLESTQPRQMPRAVSLNIFQQNFHPAFSSSVGMGAAVPQHPGVIRPWKQVTPRQQEVSHSGSSSSPFSGSPTPGGNLQSSPSHTYSGERGGRGKSVGRRGRNGGRRGRIKGRGRGKVPRTSAIGQSTQWGRGGTQGGGRGGPAVIHESVLPAASPNLPMKPPSPAPNTTEARFGLLRYDAQRIPIDQPPPPSYPPPPTPPPPPPPPPPQPFHA</sequence>
<feature type="compositionally biased region" description="Polar residues" evidence="5">
    <location>
        <begin position="715"/>
        <end position="724"/>
    </location>
</feature>
<comment type="subcellular location">
    <subcellularLocation>
        <location evidence="1">Nucleus</location>
    </subcellularLocation>
</comment>
<dbReference type="GO" id="GO:0000124">
    <property type="term" value="C:SAGA complex"/>
    <property type="evidence" value="ECO:0007669"/>
    <property type="project" value="TreeGrafter"/>
</dbReference>
<dbReference type="GO" id="GO:0005634">
    <property type="term" value="C:nucleus"/>
    <property type="evidence" value="ECO:0007669"/>
    <property type="project" value="UniProtKB-SubCell"/>
</dbReference>
<evidence type="ECO:0000256" key="3">
    <source>
        <dbReference type="ARBA" id="ARBA00023163"/>
    </source>
</evidence>
<accession>A0AAD5WTS4</accession>
<feature type="compositionally biased region" description="Polar residues" evidence="5">
    <location>
        <begin position="407"/>
        <end position="423"/>
    </location>
</feature>
<feature type="compositionally biased region" description="Acidic residues" evidence="5">
    <location>
        <begin position="428"/>
        <end position="440"/>
    </location>
</feature>
<dbReference type="Proteomes" id="UP001201980">
    <property type="component" value="Unassembled WGS sequence"/>
</dbReference>
<evidence type="ECO:0000313" key="7">
    <source>
        <dbReference type="Proteomes" id="UP001201980"/>
    </source>
</evidence>
<evidence type="ECO:0000313" key="6">
    <source>
        <dbReference type="EMBL" id="KAJ2901701.1"/>
    </source>
</evidence>
<protein>
    <submittedName>
        <fullName evidence="6">Transcriptional coactivator HFI1</fullName>
    </submittedName>
</protein>
<evidence type="ECO:0000256" key="2">
    <source>
        <dbReference type="ARBA" id="ARBA00023015"/>
    </source>
</evidence>
<reference evidence="6" key="1">
    <citation type="submission" date="2022-07" db="EMBL/GenBank/DDBJ databases">
        <title>Draft genome sequence of Zalerion maritima ATCC 34329, a (micro)plastics degrading marine fungus.</title>
        <authorList>
            <person name="Paco A."/>
            <person name="Goncalves M.F.M."/>
            <person name="Rocha-Santos T.A.P."/>
            <person name="Alves A."/>
        </authorList>
    </citation>
    <scope>NUCLEOTIDE SEQUENCE</scope>
    <source>
        <strain evidence="6">ATCC 34329</strain>
    </source>
</reference>
<feature type="compositionally biased region" description="Gly residues" evidence="5">
    <location>
        <begin position="769"/>
        <end position="780"/>
    </location>
</feature>
<keyword evidence="2" id="KW-0805">Transcription regulation</keyword>
<feature type="compositionally biased region" description="Basic residues" evidence="5">
    <location>
        <begin position="734"/>
        <end position="756"/>
    </location>
</feature>
<feature type="region of interest" description="Disordered" evidence="5">
    <location>
        <begin position="689"/>
        <end position="852"/>
    </location>
</feature>
<feature type="region of interest" description="Disordered" evidence="5">
    <location>
        <begin position="122"/>
        <end position="141"/>
    </location>
</feature>
<dbReference type="PANTHER" id="PTHR21277">
    <property type="entry name" value="TRANSCRIPTIONAL ADAPTER 1"/>
    <property type="match status" value="1"/>
</dbReference>
<feature type="compositionally biased region" description="Low complexity" evidence="5">
    <location>
        <begin position="697"/>
        <end position="714"/>
    </location>
</feature>
<comment type="caution">
    <text evidence="6">The sequence shown here is derived from an EMBL/GenBank/DDBJ whole genome shotgun (WGS) entry which is preliminary data.</text>
</comment>
<feature type="compositionally biased region" description="Polar residues" evidence="5">
    <location>
        <begin position="495"/>
        <end position="505"/>
    </location>
</feature>
<feature type="region of interest" description="Disordered" evidence="5">
    <location>
        <begin position="25"/>
        <end position="44"/>
    </location>
</feature>
<evidence type="ECO:0000256" key="4">
    <source>
        <dbReference type="ARBA" id="ARBA00023242"/>
    </source>
</evidence>
<dbReference type="GO" id="GO:0006357">
    <property type="term" value="P:regulation of transcription by RNA polymerase II"/>
    <property type="evidence" value="ECO:0007669"/>
    <property type="project" value="TreeGrafter"/>
</dbReference>
<organism evidence="6 7">
    <name type="scientific">Zalerion maritima</name>
    <dbReference type="NCBI Taxonomy" id="339359"/>
    <lineage>
        <taxon>Eukaryota</taxon>
        <taxon>Fungi</taxon>
        <taxon>Dikarya</taxon>
        <taxon>Ascomycota</taxon>
        <taxon>Pezizomycotina</taxon>
        <taxon>Sordariomycetes</taxon>
        <taxon>Lulworthiomycetidae</taxon>
        <taxon>Lulworthiales</taxon>
        <taxon>Lulworthiaceae</taxon>
        <taxon>Zalerion</taxon>
    </lineage>
</organism>
<keyword evidence="7" id="KW-1185">Reference proteome</keyword>
<feature type="region of interest" description="Disordered" evidence="5">
    <location>
        <begin position="191"/>
        <end position="210"/>
    </location>
</feature>
<dbReference type="PANTHER" id="PTHR21277:SF5">
    <property type="entry name" value="TRANSCRIPTIONAL ADAPTER 1"/>
    <property type="match status" value="1"/>
</dbReference>
<dbReference type="EMBL" id="JAKWBI020000141">
    <property type="protein sequence ID" value="KAJ2901701.1"/>
    <property type="molecule type" value="Genomic_DNA"/>
</dbReference>
<feature type="region of interest" description="Disordered" evidence="5">
    <location>
        <begin position="495"/>
        <end position="530"/>
    </location>
</feature>
<dbReference type="AlphaFoldDB" id="A0AAD5WTS4"/>
<feature type="region of interest" description="Disordered" evidence="5">
    <location>
        <begin position="404"/>
        <end position="480"/>
    </location>
</feature>
<name>A0AAD5WTS4_9PEZI</name>
<keyword evidence="3" id="KW-0804">Transcription</keyword>
<dbReference type="Pfam" id="PF12767">
    <property type="entry name" value="SAGA-Tad1"/>
    <property type="match status" value="1"/>
</dbReference>
<feature type="compositionally biased region" description="Polar residues" evidence="5">
    <location>
        <begin position="454"/>
        <end position="478"/>
    </location>
</feature>
<dbReference type="InterPro" id="IPR024738">
    <property type="entry name" value="Hfi1/Tada1"/>
</dbReference>